<comment type="caution">
    <text evidence="1">The sequence shown here is derived from an EMBL/GenBank/DDBJ whole genome shotgun (WGS) entry which is preliminary data.</text>
</comment>
<dbReference type="Proteomes" id="UP001203338">
    <property type="component" value="Unassembled WGS sequence"/>
</dbReference>
<evidence type="ECO:0000313" key="1">
    <source>
        <dbReference type="EMBL" id="MCL6271692.1"/>
    </source>
</evidence>
<reference evidence="1 2" key="1">
    <citation type="submission" date="2022-05" db="EMBL/GenBank/DDBJ databases">
        <authorList>
            <person name="Park J.-S."/>
        </authorList>
    </citation>
    <scope>NUCLEOTIDE SEQUENCE [LARGE SCALE GENOMIC DNA]</scope>
    <source>
        <strain evidence="1 2">2012CJ34-2</strain>
    </source>
</reference>
<accession>A0ABT0PJY4</accession>
<keyword evidence="2" id="KW-1185">Reference proteome</keyword>
<sequence length="65" mass="7633">MSKPELSHMIAYLKRLGVNISSPDPKRIEAEYFRKIYNVMPREQALEQLANSKKRPRKVNHSHVT</sequence>
<protein>
    <submittedName>
        <fullName evidence="1">Uncharacterized protein</fullName>
    </submittedName>
</protein>
<evidence type="ECO:0000313" key="2">
    <source>
        <dbReference type="Proteomes" id="UP001203338"/>
    </source>
</evidence>
<dbReference type="RefSeq" id="WP_249701330.1">
    <property type="nucleotide sequence ID" value="NZ_JAMFLX010000030.1"/>
</dbReference>
<proteinExistence type="predicted"/>
<gene>
    <name evidence="1" type="ORF">M3P05_17375</name>
</gene>
<name>A0ABT0PJY4_9GAMM</name>
<dbReference type="EMBL" id="JAMFLX010000030">
    <property type="protein sequence ID" value="MCL6271692.1"/>
    <property type="molecule type" value="Genomic_DNA"/>
</dbReference>
<organism evidence="1 2">
    <name type="scientific">Parendozoicomonas callyspongiae</name>
    <dbReference type="NCBI Taxonomy" id="2942213"/>
    <lineage>
        <taxon>Bacteria</taxon>
        <taxon>Pseudomonadati</taxon>
        <taxon>Pseudomonadota</taxon>
        <taxon>Gammaproteobacteria</taxon>
        <taxon>Oceanospirillales</taxon>
        <taxon>Endozoicomonadaceae</taxon>
        <taxon>Parendozoicomonas</taxon>
    </lineage>
</organism>